<accession>A0A841GEJ1</accession>
<dbReference type="SUPFAM" id="SSF51735">
    <property type="entry name" value="NAD(P)-binding Rossmann-fold domains"/>
    <property type="match status" value="1"/>
</dbReference>
<proteinExistence type="predicted"/>
<dbReference type="InterPro" id="IPR008927">
    <property type="entry name" value="6-PGluconate_DH-like_C_sf"/>
</dbReference>
<organism evidence="2 3">
    <name type="scientific">Thermosipho japonicus</name>
    <dbReference type="NCBI Taxonomy" id="90323"/>
    <lineage>
        <taxon>Bacteria</taxon>
        <taxon>Thermotogati</taxon>
        <taxon>Thermotogota</taxon>
        <taxon>Thermotogae</taxon>
        <taxon>Thermotogales</taxon>
        <taxon>Fervidobacteriaceae</taxon>
        <taxon>Thermosipho</taxon>
    </lineage>
</organism>
<evidence type="ECO:0000313" key="2">
    <source>
        <dbReference type="EMBL" id="MBB6062046.1"/>
    </source>
</evidence>
<dbReference type="InterPro" id="IPR036291">
    <property type="entry name" value="NAD(P)-bd_dom_sf"/>
</dbReference>
<gene>
    <name evidence="2" type="ORF">HNP65_000468</name>
</gene>
<comment type="caution">
    <text evidence="2">The sequence shown here is derived from an EMBL/GenBank/DDBJ whole genome shotgun (WGS) entry which is preliminary data.</text>
</comment>
<dbReference type="AlphaFoldDB" id="A0A841GEJ1"/>
<dbReference type="InterPro" id="IPR018931">
    <property type="entry name" value="DUF2520"/>
</dbReference>
<evidence type="ECO:0000313" key="3">
    <source>
        <dbReference type="Proteomes" id="UP000555828"/>
    </source>
</evidence>
<dbReference type="RefSeq" id="WP_184618778.1">
    <property type="nucleotide sequence ID" value="NZ_JACHEX010000001.1"/>
</dbReference>
<reference evidence="2 3" key="1">
    <citation type="submission" date="2020-08" db="EMBL/GenBank/DDBJ databases">
        <title>Genomic Encyclopedia of Type Strains, Phase IV (KMG-IV): sequencing the most valuable type-strain genomes for metagenomic binning, comparative biology and taxonomic classification.</title>
        <authorList>
            <person name="Goeker M."/>
        </authorList>
    </citation>
    <scope>NUCLEOTIDE SEQUENCE [LARGE SCALE GENOMIC DNA]</scope>
    <source>
        <strain evidence="2 3">DSM 13481</strain>
    </source>
</reference>
<dbReference type="EMBL" id="JACHEX010000001">
    <property type="protein sequence ID" value="MBB6062046.1"/>
    <property type="molecule type" value="Genomic_DNA"/>
</dbReference>
<dbReference type="Proteomes" id="UP000555828">
    <property type="component" value="Unassembled WGS sequence"/>
</dbReference>
<dbReference type="InterPro" id="IPR037108">
    <property type="entry name" value="TM1727-like_C_sf"/>
</dbReference>
<dbReference type="PANTHER" id="PTHR40459">
    <property type="entry name" value="CONSERVED HYPOTHETICAL ALANINE AND LEUCINE RICH PROTEIN"/>
    <property type="match status" value="1"/>
</dbReference>
<dbReference type="Pfam" id="PF10728">
    <property type="entry name" value="DUF2520"/>
    <property type="match status" value="1"/>
</dbReference>
<sequence length="262" mass="29175">MKINIVGVGKVTTALSYNLKDKVDIGYILSSDLNKAKKLSNELGKGIPVTYNDNFKFEDIVLVGINDSALPDTVDLIKNFVSEGNTVIHFSGFHSSTIFPKEWNPASIHPNCPVIGKETNFKDVVFGIEGNTKIAKEIVNLLGGKYFEIPSESKVLYHLSAVLMSNFPLALVYLAEKLYKNANLSNKMFLEVMESLLKTTIENVKKNGTLNSITGPIYREDVDIVNVEMEIFCSTFPELCNLFDGFIQIILSMKEEKETESS</sequence>
<keyword evidence="3" id="KW-1185">Reference proteome</keyword>
<dbReference type="Gene3D" id="3.40.50.720">
    <property type="entry name" value="NAD(P)-binding Rossmann-like Domain"/>
    <property type="match status" value="1"/>
</dbReference>
<dbReference type="SUPFAM" id="SSF48179">
    <property type="entry name" value="6-phosphogluconate dehydrogenase C-terminal domain-like"/>
    <property type="match status" value="1"/>
</dbReference>
<name>A0A841GEJ1_9BACT</name>
<protein>
    <submittedName>
        <fullName evidence="2">Putative short-subunit dehydrogenase-like oxidoreductase (DUF2520 family)</fullName>
    </submittedName>
</protein>
<evidence type="ECO:0000259" key="1">
    <source>
        <dbReference type="Pfam" id="PF10728"/>
    </source>
</evidence>
<dbReference type="Gene3D" id="1.10.1040.20">
    <property type="entry name" value="ProC-like, C-terminal domain"/>
    <property type="match status" value="1"/>
</dbReference>
<dbReference type="PANTHER" id="PTHR40459:SF1">
    <property type="entry name" value="CONSERVED HYPOTHETICAL ALANINE AND LEUCINE RICH PROTEIN"/>
    <property type="match status" value="1"/>
</dbReference>
<feature type="domain" description="DUF2520" evidence="1">
    <location>
        <begin position="125"/>
        <end position="231"/>
    </location>
</feature>